<dbReference type="NCBIfam" id="TIGR02607">
    <property type="entry name" value="antidote_HigA"/>
    <property type="match status" value="1"/>
</dbReference>
<evidence type="ECO:0000259" key="2">
    <source>
        <dbReference type="PROSITE" id="PS50943"/>
    </source>
</evidence>
<evidence type="ECO:0000313" key="3">
    <source>
        <dbReference type="EMBL" id="QEN06370.1"/>
    </source>
</evidence>
<dbReference type="KEGG" id="sper:EW093_08570"/>
<dbReference type="InterPro" id="IPR001387">
    <property type="entry name" value="Cro/C1-type_HTH"/>
</dbReference>
<name>A0A5C1QHA5_9SPIO</name>
<dbReference type="SUPFAM" id="SSF47413">
    <property type="entry name" value="lambda repressor-like DNA-binding domains"/>
    <property type="match status" value="1"/>
</dbReference>
<protein>
    <submittedName>
        <fullName evidence="3">Addiction module antidote protein, HigA family</fullName>
    </submittedName>
</protein>
<evidence type="ECO:0000256" key="1">
    <source>
        <dbReference type="ARBA" id="ARBA00023125"/>
    </source>
</evidence>
<organism evidence="3 4">
    <name type="scientific">Thiospirochaeta perfilievii</name>
    <dbReference type="NCBI Taxonomy" id="252967"/>
    <lineage>
        <taxon>Bacteria</taxon>
        <taxon>Pseudomonadati</taxon>
        <taxon>Spirochaetota</taxon>
        <taxon>Spirochaetia</taxon>
        <taxon>Spirochaetales</taxon>
        <taxon>Spirochaetaceae</taxon>
        <taxon>Thiospirochaeta</taxon>
    </lineage>
</organism>
<dbReference type="InterPro" id="IPR010982">
    <property type="entry name" value="Lambda_DNA-bd_dom_sf"/>
</dbReference>
<reference evidence="3 4" key="1">
    <citation type="submission" date="2019-02" db="EMBL/GenBank/DDBJ databases">
        <authorList>
            <person name="Fomenkov A."/>
            <person name="Dubinina G."/>
            <person name="Grabovich M."/>
            <person name="Vincze T."/>
            <person name="Roberts R.J."/>
        </authorList>
    </citation>
    <scope>NUCLEOTIDE SEQUENCE [LARGE SCALE GENOMIC DNA]</scope>
    <source>
        <strain evidence="3 4">P</strain>
    </source>
</reference>
<keyword evidence="4" id="KW-1185">Reference proteome</keyword>
<dbReference type="GO" id="GO:0003677">
    <property type="term" value="F:DNA binding"/>
    <property type="evidence" value="ECO:0007669"/>
    <property type="project" value="UniProtKB-KW"/>
</dbReference>
<dbReference type="Gene3D" id="1.10.260.40">
    <property type="entry name" value="lambda repressor-like DNA-binding domains"/>
    <property type="match status" value="1"/>
</dbReference>
<dbReference type="PANTHER" id="PTHR36924">
    <property type="entry name" value="ANTITOXIN HIGA-1"/>
    <property type="match status" value="1"/>
</dbReference>
<dbReference type="InterPro" id="IPR013430">
    <property type="entry name" value="Toxin_antidote_HigA"/>
</dbReference>
<dbReference type="CDD" id="cd00093">
    <property type="entry name" value="HTH_XRE"/>
    <property type="match status" value="1"/>
</dbReference>
<dbReference type="OrthoDB" id="3174593at2"/>
<feature type="domain" description="HTH cro/C1-type" evidence="2">
    <location>
        <begin position="20"/>
        <end position="67"/>
    </location>
</feature>
<dbReference type="EMBL" id="CP035807">
    <property type="protein sequence ID" value="QEN06370.1"/>
    <property type="molecule type" value="Genomic_DNA"/>
</dbReference>
<proteinExistence type="predicted"/>
<dbReference type="PROSITE" id="PS50943">
    <property type="entry name" value="HTH_CROC1"/>
    <property type="match status" value="1"/>
</dbReference>
<keyword evidence="1" id="KW-0238">DNA-binding</keyword>
<gene>
    <name evidence="3" type="primary">higA</name>
    <name evidence="3" type="ORF">EW093_08570</name>
</gene>
<dbReference type="SMART" id="SM00530">
    <property type="entry name" value="HTH_XRE"/>
    <property type="match status" value="1"/>
</dbReference>
<sequence length="103" mass="11466">MMRKPTHPGTVLKEDVILPLGLTITEAATDLGVSRKALSELLNEHTSLSPEMAIRIARATNTTPESWLNMQNKVDLWKAEQKDPKVIPFPVFDEPETKGLMEG</sequence>
<dbReference type="PANTHER" id="PTHR36924:SF1">
    <property type="entry name" value="ANTITOXIN HIGA-1"/>
    <property type="match status" value="1"/>
</dbReference>
<dbReference type="AlphaFoldDB" id="A0A5C1QHA5"/>
<dbReference type="Pfam" id="PF01381">
    <property type="entry name" value="HTH_3"/>
    <property type="match status" value="1"/>
</dbReference>
<dbReference type="Proteomes" id="UP000323824">
    <property type="component" value="Chromosome"/>
</dbReference>
<reference evidence="3 4" key="2">
    <citation type="submission" date="2019-09" db="EMBL/GenBank/DDBJ databases">
        <title>Complete Genome Sequence and Methylome Analysis of free living Spirochaetas.</title>
        <authorList>
            <person name="Leshcheva N."/>
            <person name="Mikheeva N."/>
        </authorList>
    </citation>
    <scope>NUCLEOTIDE SEQUENCE [LARGE SCALE GENOMIC DNA]</scope>
    <source>
        <strain evidence="3 4">P</strain>
    </source>
</reference>
<evidence type="ECO:0000313" key="4">
    <source>
        <dbReference type="Proteomes" id="UP000323824"/>
    </source>
</evidence>
<accession>A0A5C1QHA5</accession>